<dbReference type="PANTHER" id="PTHR10252">
    <property type="entry name" value="HISTONE-LIKE TRANSCRIPTION FACTOR CCAAT-RELATED"/>
    <property type="match status" value="1"/>
</dbReference>
<reference evidence="7" key="1">
    <citation type="journal article" date="2023" name="Nat. Commun.">
        <title>Diploid and tetraploid genomes of Acorus and the evolution of monocots.</title>
        <authorList>
            <person name="Ma L."/>
            <person name="Liu K.W."/>
            <person name="Li Z."/>
            <person name="Hsiao Y.Y."/>
            <person name="Qi Y."/>
            <person name="Fu T."/>
            <person name="Tang G.D."/>
            <person name="Zhang D."/>
            <person name="Sun W.H."/>
            <person name="Liu D.K."/>
            <person name="Li Y."/>
            <person name="Chen G.Z."/>
            <person name="Liu X.D."/>
            <person name="Liao X.Y."/>
            <person name="Jiang Y.T."/>
            <person name="Yu X."/>
            <person name="Hao Y."/>
            <person name="Huang J."/>
            <person name="Zhao X.W."/>
            <person name="Ke S."/>
            <person name="Chen Y.Y."/>
            <person name="Wu W.L."/>
            <person name="Hsu J.L."/>
            <person name="Lin Y.F."/>
            <person name="Huang M.D."/>
            <person name="Li C.Y."/>
            <person name="Huang L."/>
            <person name="Wang Z.W."/>
            <person name="Zhao X."/>
            <person name="Zhong W.Y."/>
            <person name="Peng D.H."/>
            <person name="Ahmad S."/>
            <person name="Lan S."/>
            <person name="Zhang J.S."/>
            <person name="Tsai W.C."/>
            <person name="Van de Peer Y."/>
            <person name="Liu Z.J."/>
        </authorList>
    </citation>
    <scope>NUCLEOTIDE SEQUENCE</scope>
    <source>
        <strain evidence="7">SCP</strain>
    </source>
</reference>
<evidence type="ECO:0000256" key="5">
    <source>
        <dbReference type="ARBA" id="ARBA00038129"/>
    </source>
</evidence>
<keyword evidence="2" id="KW-0805">Transcription regulation</keyword>
<gene>
    <name evidence="7" type="ORF">QJS04_geneDACA017596</name>
</gene>
<evidence type="ECO:0000259" key="6">
    <source>
        <dbReference type="Pfam" id="PF00125"/>
    </source>
</evidence>
<dbReference type="EMBL" id="JAUJYN010000006">
    <property type="protein sequence ID" value="KAK1269230.1"/>
    <property type="molecule type" value="Genomic_DNA"/>
</dbReference>
<evidence type="ECO:0000256" key="1">
    <source>
        <dbReference type="ARBA" id="ARBA00004123"/>
    </source>
</evidence>
<comment type="subcellular location">
    <subcellularLocation>
        <location evidence="1">Nucleus</location>
    </subcellularLocation>
</comment>
<reference evidence="7" key="2">
    <citation type="submission" date="2023-06" db="EMBL/GenBank/DDBJ databases">
        <authorList>
            <person name="Ma L."/>
            <person name="Liu K.-W."/>
            <person name="Li Z."/>
            <person name="Hsiao Y.-Y."/>
            <person name="Qi Y."/>
            <person name="Fu T."/>
            <person name="Tang G."/>
            <person name="Zhang D."/>
            <person name="Sun W.-H."/>
            <person name="Liu D.-K."/>
            <person name="Li Y."/>
            <person name="Chen G.-Z."/>
            <person name="Liu X.-D."/>
            <person name="Liao X.-Y."/>
            <person name="Jiang Y.-T."/>
            <person name="Yu X."/>
            <person name="Hao Y."/>
            <person name="Huang J."/>
            <person name="Zhao X.-W."/>
            <person name="Ke S."/>
            <person name="Chen Y.-Y."/>
            <person name="Wu W.-L."/>
            <person name="Hsu J.-L."/>
            <person name="Lin Y.-F."/>
            <person name="Huang M.-D."/>
            <person name="Li C.-Y."/>
            <person name="Huang L."/>
            <person name="Wang Z.-W."/>
            <person name="Zhao X."/>
            <person name="Zhong W.-Y."/>
            <person name="Peng D.-H."/>
            <person name="Ahmad S."/>
            <person name="Lan S."/>
            <person name="Zhang J.-S."/>
            <person name="Tsai W.-C."/>
            <person name="Van De Peer Y."/>
            <person name="Liu Z.-J."/>
        </authorList>
    </citation>
    <scope>NUCLEOTIDE SEQUENCE</scope>
    <source>
        <strain evidence="7">SCP</strain>
        <tissue evidence="7">Leaves</tissue>
    </source>
</reference>
<protein>
    <submittedName>
        <fullName evidence="7">Nuclear transcription factor Y subunit C-1</fullName>
    </submittedName>
</protein>
<proteinExistence type="inferred from homology"/>
<dbReference type="GO" id="GO:0000976">
    <property type="term" value="F:transcription cis-regulatory region binding"/>
    <property type="evidence" value="ECO:0007669"/>
    <property type="project" value="TreeGrafter"/>
</dbReference>
<dbReference type="Proteomes" id="UP001179952">
    <property type="component" value="Unassembled WGS sequence"/>
</dbReference>
<dbReference type="AlphaFoldDB" id="A0AAV9AYS4"/>
<evidence type="ECO:0000256" key="2">
    <source>
        <dbReference type="ARBA" id="ARBA00023015"/>
    </source>
</evidence>
<evidence type="ECO:0000256" key="4">
    <source>
        <dbReference type="ARBA" id="ARBA00023242"/>
    </source>
</evidence>
<dbReference type="InterPro" id="IPR050568">
    <property type="entry name" value="Transcr_DNA_Rep_Reg"/>
</dbReference>
<organism evidence="7 8">
    <name type="scientific">Acorus gramineus</name>
    <name type="common">Dwarf sweet flag</name>
    <dbReference type="NCBI Taxonomy" id="55184"/>
    <lineage>
        <taxon>Eukaryota</taxon>
        <taxon>Viridiplantae</taxon>
        <taxon>Streptophyta</taxon>
        <taxon>Embryophyta</taxon>
        <taxon>Tracheophyta</taxon>
        <taxon>Spermatophyta</taxon>
        <taxon>Magnoliopsida</taxon>
        <taxon>Liliopsida</taxon>
        <taxon>Acoraceae</taxon>
        <taxon>Acorus</taxon>
    </lineage>
</organism>
<dbReference type="Pfam" id="PF00125">
    <property type="entry name" value="Histone"/>
    <property type="match status" value="1"/>
</dbReference>
<dbReference type="CDD" id="cd22908">
    <property type="entry name" value="HFD_NFYC-like"/>
    <property type="match status" value="1"/>
</dbReference>
<comment type="caution">
    <text evidence="7">The sequence shown here is derived from an EMBL/GenBank/DDBJ whole genome shotgun (WGS) entry which is preliminary data.</text>
</comment>
<sequence>MKADGQVKMISGETPFLFSKACELFIQDLTLRSWLHADQGKRRTIQKIDVASVVCHDKVFDFLDRFVPMAELKVRILMHYHKSH</sequence>
<comment type="similarity">
    <text evidence="5">Belongs to the NFYC/HAP5 subunit family.</text>
</comment>
<keyword evidence="8" id="KW-1185">Reference proteome</keyword>
<dbReference type="GO" id="GO:0005634">
    <property type="term" value="C:nucleus"/>
    <property type="evidence" value="ECO:0007669"/>
    <property type="project" value="UniProtKB-SubCell"/>
</dbReference>
<dbReference type="PANTHER" id="PTHR10252:SF124">
    <property type="entry name" value="NUCLEAR TRANSCRIPTION FACTOR Y SUBUNIT C-10"/>
    <property type="match status" value="1"/>
</dbReference>
<evidence type="ECO:0000256" key="3">
    <source>
        <dbReference type="ARBA" id="ARBA00023163"/>
    </source>
</evidence>
<dbReference type="Gene3D" id="1.10.20.10">
    <property type="entry name" value="Histone, subunit A"/>
    <property type="match status" value="1"/>
</dbReference>
<dbReference type="InterPro" id="IPR009072">
    <property type="entry name" value="Histone-fold"/>
</dbReference>
<evidence type="ECO:0000313" key="7">
    <source>
        <dbReference type="EMBL" id="KAK1269230.1"/>
    </source>
</evidence>
<dbReference type="GO" id="GO:0046982">
    <property type="term" value="F:protein heterodimerization activity"/>
    <property type="evidence" value="ECO:0007669"/>
    <property type="project" value="InterPro"/>
</dbReference>
<keyword evidence="3" id="KW-0804">Transcription</keyword>
<name>A0AAV9AYS4_ACOGR</name>
<accession>A0AAV9AYS4</accession>
<keyword evidence="4" id="KW-0539">Nucleus</keyword>
<dbReference type="SUPFAM" id="SSF47113">
    <property type="entry name" value="Histone-fold"/>
    <property type="match status" value="1"/>
</dbReference>
<dbReference type="GO" id="GO:0006355">
    <property type="term" value="P:regulation of DNA-templated transcription"/>
    <property type="evidence" value="ECO:0007669"/>
    <property type="project" value="TreeGrafter"/>
</dbReference>
<evidence type="ECO:0000313" key="8">
    <source>
        <dbReference type="Proteomes" id="UP001179952"/>
    </source>
</evidence>
<feature type="domain" description="Core Histone H2A/H2B/H3" evidence="6">
    <location>
        <begin position="3"/>
        <end position="55"/>
    </location>
</feature>
<dbReference type="InterPro" id="IPR007125">
    <property type="entry name" value="H2A/H2B/H3"/>
</dbReference>